<name>A0A9Q4KF52_9BACT</name>
<evidence type="ECO:0000313" key="2">
    <source>
        <dbReference type="Proteomes" id="UP001075225"/>
    </source>
</evidence>
<sequence length="120" mass="14036">MNELVFMVPLKITSALSLNKIYSGIFWAKRKKQKDDIKTLVKIALRGREKIKFDKPVEIEMQFNSRLDVSNHAYVFKMIEDAIKELGIIKDDTDKYVKKCTMLKQGVFDGIIVCIREYEE</sequence>
<dbReference type="GO" id="GO:0000287">
    <property type="term" value="F:magnesium ion binding"/>
    <property type="evidence" value="ECO:0007669"/>
    <property type="project" value="InterPro"/>
</dbReference>
<dbReference type="EMBL" id="JAPXGO010000001">
    <property type="protein sequence ID" value="MCZ6159106.1"/>
    <property type="molecule type" value="Genomic_DNA"/>
</dbReference>
<dbReference type="Proteomes" id="UP001075225">
    <property type="component" value="Unassembled WGS sequence"/>
</dbReference>
<dbReference type="GO" id="GO:0006310">
    <property type="term" value="P:DNA recombination"/>
    <property type="evidence" value="ECO:0007669"/>
    <property type="project" value="InterPro"/>
</dbReference>
<reference evidence="1" key="1">
    <citation type="submission" date="2022-12" db="EMBL/GenBank/DDBJ databases">
        <title>Species Delineation and Comparative Genomics within the Campylobacter ureolyticus Complex.</title>
        <authorList>
            <person name="Maki J."/>
            <person name="Howard M."/>
            <person name="Connelly S."/>
            <person name="Hardy D.J."/>
            <person name="Cameron A."/>
        </authorList>
    </citation>
    <scope>NUCLEOTIDE SEQUENCE</scope>
    <source>
        <strain evidence="1">URMC_787</strain>
    </source>
</reference>
<accession>A0A9Q4KF52</accession>
<dbReference type="RefSeq" id="WP_269484231.1">
    <property type="nucleotide sequence ID" value="NZ_JAPXGJ010000001.1"/>
</dbReference>
<proteinExistence type="predicted"/>
<dbReference type="GO" id="GO:0006281">
    <property type="term" value="P:DNA repair"/>
    <property type="evidence" value="ECO:0007669"/>
    <property type="project" value="InterPro"/>
</dbReference>
<organism evidence="1 2">
    <name type="scientific">Campylobacter ureolyticus</name>
    <dbReference type="NCBI Taxonomy" id="827"/>
    <lineage>
        <taxon>Bacteria</taxon>
        <taxon>Pseudomonadati</taxon>
        <taxon>Campylobacterota</taxon>
        <taxon>Epsilonproteobacteria</taxon>
        <taxon>Campylobacterales</taxon>
        <taxon>Campylobacteraceae</taxon>
        <taxon>Campylobacter</taxon>
    </lineage>
</organism>
<protein>
    <submittedName>
        <fullName evidence="1">Uncharacterized protein</fullName>
    </submittedName>
</protein>
<comment type="caution">
    <text evidence="1">The sequence shown here is derived from an EMBL/GenBank/DDBJ whole genome shotgun (WGS) entry which is preliminary data.</text>
</comment>
<dbReference type="AlphaFoldDB" id="A0A9Q4KF52"/>
<dbReference type="InterPro" id="IPR036614">
    <property type="entry name" value="RusA-like_sf"/>
</dbReference>
<dbReference type="Gene3D" id="3.30.1330.70">
    <property type="entry name" value="Holliday junction resolvase RusA"/>
    <property type="match status" value="1"/>
</dbReference>
<dbReference type="SUPFAM" id="SSF103084">
    <property type="entry name" value="Holliday junction resolvase RusA"/>
    <property type="match status" value="1"/>
</dbReference>
<evidence type="ECO:0000313" key="1">
    <source>
        <dbReference type="EMBL" id="MCZ6159106.1"/>
    </source>
</evidence>
<gene>
    <name evidence="1" type="ORF">O6B32_01195</name>
</gene>